<reference evidence="1 2" key="1">
    <citation type="submission" date="2019-09" db="EMBL/GenBank/DDBJ databases">
        <title>Draft genome sequence of Acinetobacter tandoii W4-4-4 isolated from environmental water sample.</title>
        <authorList>
            <person name="Wee S.K."/>
            <person name="Yan B."/>
            <person name="Mustaffa S.B."/>
            <person name="Yap E.P.H."/>
        </authorList>
    </citation>
    <scope>NUCLEOTIDE SEQUENCE [LARGE SCALE GENOMIC DNA]</scope>
    <source>
        <strain evidence="1 2">W4-4-4</strain>
    </source>
</reference>
<evidence type="ECO:0000313" key="1">
    <source>
        <dbReference type="EMBL" id="KAB1852275.1"/>
    </source>
</evidence>
<organism evidence="1 2">
    <name type="scientific">Acinetobacter tandoii</name>
    <dbReference type="NCBI Taxonomy" id="202954"/>
    <lineage>
        <taxon>Bacteria</taxon>
        <taxon>Pseudomonadati</taxon>
        <taxon>Pseudomonadota</taxon>
        <taxon>Gammaproteobacteria</taxon>
        <taxon>Moraxellales</taxon>
        <taxon>Moraxellaceae</taxon>
        <taxon>Acinetobacter</taxon>
    </lineage>
</organism>
<dbReference type="RefSeq" id="WP_151505220.1">
    <property type="nucleotide sequence ID" value="NZ_VXLD01000014.1"/>
</dbReference>
<dbReference type="Proteomes" id="UP000325788">
    <property type="component" value="Unassembled WGS sequence"/>
</dbReference>
<dbReference type="AlphaFoldDB" id="A0A5N4WAX5"/>
<name>A0A5N4WAX5_9GAMM</name>
<protein>
    <submittedName>
        <fullName evidence="1">Uncharacterized protein</fullName>
    </submittedName>
</protein>
<gene>
    <name evidence="1" type="ORF">F4W09_14850</name>
</gene>
<sequence>MPFAELMTDLVSIYDRNGNIIKEGVKSSVQGGKAVHTLNADFPVEIGYFVERKIQNGVIERYKVLEPNYYNAFHGIPAHYQMKVVNINAIPDPRTSSTVNNIHASGNARVYQQSVDNSTNTYSSSEYKEALSQVKSDILDLELDPIDSALVAKAITKITEEVETGSPNKDKLGAYLSLLPSAVAALDSVVKLAAMAGLG</sequence>
<accession>A0A5N4WAX5</accession>
<evidence type="ECO:0000313" key="2">
    <source>
        <dbReference type="Proteomes" id="UP000325788"/>
    </source>
</evidence>
<dbReference type="EMBL" id="VXLD01000014">
    <property type="protein sequence ID" value="KAB1852275.1"/>
    <property type="molecule type" value="Genomic_DNA"/>
</dbReference>
<comment type="caution">
    <text evidence="1">The sequence shown here is derived from an EMBL/GenBank/DDBJ whole genome shotgun (WGS) entry which is preliminary data.</text>
</comment>
<proteinExistence type="predicted"/>